<reference evidence="1" key="1">
    <citation type="journal article" date="2014" name="Front. Microbiol.">
        <title>High frequency of phylogenetically diverse reductive dehalogenase-homologous genes in deep subseafloor sedimentary metagenomes.</title>
        <authorList>
            <person name="Kawai M."/>
            <person name="Futagami T."/>
            <person name="Toyoda A."/>
            <person name="Takaki Y."/>
            <person name="Nishi S."/>
            <person name="Hori S."/>
            <person name="Arai W."/>
            <person name="Tsubouchi T."/>
            <person name="Morono Y."/>
            <person name="Uchiyama I."/>
            <person name="Ito T."/>
            <person name="Fujiyama A."/>
            <person name="Inagaki F."/>
            <person name="Takami H."/>
        </authorList>
    </citation>
    <scope>NUCLEOTIDE SEQUENCE</scope>
    <source>
        <strain evidence="1">Expedition CK06-06</strain>
    </source>
</reference>
<proteinExistence type="predicted"/>
<dbReference type="AlphaFoldDB" id="X1DNI0"/>
<comment type="caution">
    <text evidence="1">The sequence shown here is derived from an EMBL/GenBank/DDBJ whole genome shotgun (WGS) entry which is preliminary data.</text>
</comment>
<feature type="non-terminal residue" evidence="1">
    <location>
        <position position="61"/>
    </location>
</feature>
<sequence>MEENLHSIMSTLNSDIKNISDTRVTENESTVNKTKDSLTGLISELLSDFSKRVEDLEIELK</sequence>
<gene>
    <name evidence="1" type="ORF">S01H4_63970</name>
</gene>
<accession>X1DNI0</accession>
<evidence type="ECO:0000313" key="1">
    <source>
        <dbReference type="EMBL" id="GAH06539.1"/>
    </source>
</evidence>
<organism evidence="1">
    <name type="scientific">marine sediment metagenome</name>
    <dbReference type="NCBI Taxonomy" id="412755"/>
    <lineage>
        <taxon>unclassified sequences</taxon>
        <taxon>metagenomes</taxon>
        <taxon>ecological metagenomes</taxon>
    </lineage>
</organism>
<dbReference type="EMBL" id="BART01038643">
    <property type="protein sequence ID" value="GAH06539.1"/>
    <property type="molecule type" value="Genomic_DNA"/>
</dbReference>
<protein>
    <submittedName>
        <fullName evidence="1">Uncharacterized protein</fullName>
    </submittedName>
</protein>
<name>X1DNI0_9ZZZZ</name>